<proteinExistence type="evidence at transcript level"/>
<feature type="domain" description="N-acetylmuramoyl-L-alanine amidase" evidence="5">
    <location>
        <begin position="138"/>
        <end position="275"/>
    </location>
</feature>
<dbReference type="GO" id="GO:0009253">
    <property type="term" value="P:peptidoglycan catabolic process"/>
    <property type="evidence" value="ECO:0007669"/>
    <property type="project" value="InterPro"/>
</dbReference>
<dbReference type="SUPFAM" id="SSF55846">
    <property type="entry name" value="N-acetylmuramoyl-L-alanine amidase-like"/>
    <property type="match status" value="1"/>
</dbReference>
<dbReference type="EMBL" id="LC384134">
    <property type="protein sequence ID" value="BBE08143.1"/>
    <property type="molecule type" value="mRNA"/>
</dbReference>
<accession>A0A499U4G3</accession>
<evidence type="ECO:0000259" key="6">
    <source>
        <dbReference type="SMART" id="SM00701"/>
    </source>
</evidence>
<keyword evidence="4" id="KW-0812">Transmembrane</keyword>
<sequence>MSLAIKENDLRVSEIKLPSPSDLCLGQISLKNCKDATIGTKIDGNIIVNQYFNDIPADKALSEGLTFTDSVVLEDWTQKLLKYKYVWLSLISAVVVTTVLCILYIPRIPHQDSSEDVVYSLNYTLKLRTRYNWSLFRPKLKDCATLTIRPAKYVVVGHTVSKTCQTPADCERIMTNIQSDHIRRGFCDIGYNFLIGDDGYIYEGRGWGVFGAHTYGFNCDSIGVGLIGQFNKDIPSSDMFDMLQLLIEEGLRINEISKDYKLVFQSQINQKPSPGTNVEEVLKDWDHWSNVTERLC</sequence>
<dbReference type="GO" id="GO:0045087">
    <property type="term" value="P:innate immune response"/>
    <property type="evidence" value="ECO:0007669"/>
    <property type="project" value="UniProtKB-KW"/>
</dbReference>
<feature type="transmembrane region" description="Helical" evidence="4">
    <location>
        <begin position="85"/>
        <end position="105"/>
    </location>
</feature>
<evidence type="ECO:0000256" key="4">
    <source>
        <dbReference type="SAM" id="Phobius"/>
    </source>
</evidence>
<dbReference type="GO" id="GO:0008270">
    <property type="term" value="F:zinc ion binding"/>
    <property type="evidence" value="ECO:0007669"/>
    <property type="project" value="InterPro"/>
</dbReference>
<evidence type="ECO:0000256" key="3">
    <source>
        <dbReference type="ARBA" id="ARBA00022859"/>
    </source>
</evidence>
<comment type="similarity">
    <text evidence="1">Belongs to the N-acetylmuramoyl-L-alanine amidase 2 family.</text>
</comment>
<evidence type="ECO:0000256" key="1">
    <source>
        <dbReference type="ARBA" id="ARBA00007553"/>
    </source>
</evidence>
<reference evidence="7" key="1">
    <citation type="journal article" date="2019" name="Proc. R. Soc. B">
        <title>Functional crosstalk across IMD and Toll pathways: insight into the evolution of incomplete immune cascades.</title>
        <authorList>
            <person name="Nishide Y."/>
            <person name="Kageyama D."/>
            <person name="Yokoi K."/>
            <person name="Jouraku A."/>
            <person name="Tanaka H."/>
            <person name="Futahashi R."/>
            <person name="Fukatsu T."/>
        </authorList>
    </citation>
    <scope>NUCLEOTIDE SEQUENCE</scope>
</reference>
<gene>
    <name evidence="7" type="primary">PGRP-L1a</name>
</gene>
<organism evidence="7">
    <name type="scientific">Plautia stali</name>
    <name type="common">Stink bug</name>
    <dbReference type="NCBI Taxonomy" id="106108"/>
    <lineage>
        <taxon>Eukaryota</taxon>
        <taxon>Metazoa</taxon>
        <taxon>Ecdysozoa</taxon>
        <taxon>Arthropoda</taxon>
        <taxon>Hexapoda</taxon>
        <taxon>Insecta</taxon>
        <taxon>Pterygota</taxon>
        <taxon>Neoptera</taxon>
        <taxon>Paraneoptera</taxon>
        <taxon>Hemiptera</taxon>
        <taxon>Heteroptera</taxon>
        <taxon>Panheteroptera</taxon>
        <taxon>Pentatomomorpha</taxon>
        <taxon>Pentatomoidea</taxon>
        <taxon>Pentatomidae</taxon>
        <taxon>Pentatominae</taxon>
        <taxon>Plautia</taxon>
    </lineage>
</organism>
<evidence type="ECO:0000259" key="5">
    <source>
        <dbReference type="SMART" id="SM00644"/>
    </source>
</evidence>
<dbReference type="CDD" id="cd06583">
    <property type="entry name" value="PGRP"/>
    <property type="match status" value="1"/>
</dbReference>
<dbReference type="InterPro" id="IPR002502">
    <property type="entry name" value="Amidase_domain"/>
</dbReference>
<dbReference type="FunFam" id="3.40.80.10:FF:000001">
    <property type="entry name" value="Peptidoglycan recognition protein 1"/>
    <property type="match status" value="1"/>
</dbReference>
<dbReference type="PANTHER" id="PTHR11022">
    <property type="entry name" value="PEPTIDOGLYCAN RECOGNITION PROTEIN"/>
    <property type="match status" value="1"/>
</dbReference>
<protein>
    <submittedName>
        <fullName evidence="7">Peptidoglycan recognition protein L1, isoform A</fullName>
    </submittedName>
</protein>
<dbReference type="SMART" id="SM00701">
    <property type="entry name" value="PGRP"/>
    <property type="match status" value="1"/>
</dbReference>
<dbReference type="InterPro" id="IPR036505">
    <property type="entry name" value="Amidase/PGRP_sf"/>
</dbReference>
<evidence type="ECO:0000256" key="2">
    <source>
        <dbReference type="ARBA" id="ARBA00022588"/>
    </source>
</evidence>
<feature type="domain" description="Peptidoglycan recognition protein family" evidence="6">
    <location>
        <begin position="125"/>
        <end position="269"/>
    </location>
</feature>
<keyword evidence="4" id="KW-0472">Membrane</keyword>
<keyword evidence="3" id="KW-0391">Immunity</keyword>
<dbReference type="Gene3D" id="3.40.80.10">
    <property type="entry name" value="Peptidoglycan recognition protein-like"/>
    <property type="match status" value="1"/>
</dbReference>
<dbReference type="AlphaFoldDB" id="A0A499U4G3"/>
<dbReference type="InterPro" id="IPR006619">
    <property type="entry name" value="PGRP_domain_met/bac"/>
</dbReference>
<name>A0A499U4G3_PLAST</name>
<keyword evidence="4" id="KW-1133">Transmembrane helix</keyword>
<keyword evidence="2" id="KW-0399">Innate immunity</keyword>
<dbReference type="InterPro" id="IPR015510">
    <property type="entry name" value="PGRP"/>
</dbReference>
<dbReference type="Pfam" id="PF01510">
    <property type="entry name" value="Amidase_2"/>
    <property type="match status" value="1"/>
</dbReference>
<dbReference type="GO" id="GO:0008745">
    <property type="term" value="F:N-acetylmuramoyl-L-alanine amidase activity"/>
    <property type="evidence" value="ECO:0007669"/>
    <property type="project" value="InterPro"/>
</dbReference>
<dbReference type="PANTHER" id="PTHR11022:SF41">
    <property type="entry name" value="PEPTIDOGLYCAN-RECOGNITION PROTEIN LC-RELATED"/>
    <property type="match status" value="1"/>
</dbReference>
<evidence type="ECO:0000313" key="7">
    <source>
        <dbReference type="EMBL" id="BBE08143.1"/>
    </source>
</evidence>
<dbReference type="SMART" id="SM00644">
    <property type="entry name" value="Ami_2"/>
    <property type="match status" value="1"/>
</dbReference>